<evidence type="ECO:0000256" key="1">
    <source>
        <dbReference type="SAM" id="MobiDB-lite"/>
    </source>
</evidence>
<reference evidence="2 3" key="1">
    <citation type="submission" date="2021-06" db="EMBL/GenBank/DDBJ databases">
        <authorList>
            <person name="Palmer J.M."/>
        </authorList>
    </citation>
    <scope>NUCLEOTIDE SEQUENCE [LARGE SCALE GENOMIC DNA]</scope>
    <source>
        <strain evidence="2 3">AS_MEX2019</strain>
        <tissue evidence="2">Muscle</tissue>
    </source>
</reference>
<name>A0ABV1A7M5_9TELE</name>
<evidence type="ECO:0000313" key="3">
    <source>
        <dbReference type="Proteomes" id="UP001469553"/>
    </source>
</evidence>
<evidence type="ECO:0000313" key="2">
    <source>
        <dbReference type="EMBL" id="MEQ2313805.1"/>
    </source>
</evidence>
<dbReference type="EMBL" id="JAHRIP010084906">
    <property type="protein sequence ID" value="MEQ2313805.1"/>
    <property type="molecule type" value="Genomic_DNA"/>
</dbReference>
<feature type="region of interest" description="Disordered" evidence="1">
    <location>
        <begin position="24"/>
        <end position="67"/>
    </location>
</feature>
<gene>
    <name evidence="2" type="ORF">AMECASPLE_005728</name>
</gene>
<dbReference type="Proteomes" id="UP001469553">
    <property type="component" value="Unassembled WGS sequence"/>
</dbReference>
<organism evidence="2 3">
    <name type="scientific">Ameca splendens</name>
    <dbReference type="NCBI Taxonomy" id="208324"/>
    <lineage>
        <taxon>Eukaryota</taxon>
        <taxon>Metazoa</taxon>
        <taxon>Chordata</taxon>
        <taxon>Craniata</taxon>
        <taxon>Vertebrata</taxon>
        <taxon>Euteleostomi</taxon>
        <taxon>Actinopterygii</taxon>
        <taxon>Neopterygii</taxon>
        <taxon>Teleostei</taxon>
        <taxon>Neoteleostei</taxon>
        <taxon>Acanthomorphata</taxon>
        <taxon>Ovalentaria</taxon>
        <taxon>Atherinomorphae</taxon>
        <taxon>Cyprinodontiformes</taxon>
        <taxon>Goodeidae</taxon>
        <taxon>Ameca</taxon>
    </lineage>
</organism>
<accession>A0ABV1A7M5</accession>
<sequence length="146" mass="16582">MHTHGEKKKELQKKNCTFMYTMNTSQPGYSASLVEKKTKKKKTHGTPPEERVQEASERQAQRRAPPRMAEFPTLSLRECPATQQSKLISAACIRDLDPKFMTIGKGRNVDQPVNQELRFLAQFSLHHYGPAQCSHYAAVPIRLSIS</sequence>
<keyword evidence="3" id="KW-1185">Reference proteome</keyword>
<feature type="compositionally biased region" description="Basic and acidic residues" evidence="1">
    <location>
        <begin position="47"/>
        <end position="60"/>
    </location>
</feature>
<protein>
    <submittedName>
        <fullName evidence="2">Uncharacterized protein</fullName>
    </submittedName>
</protein>
<comment type="caution">
    <text evidence="2">The sequence shown here is derived from an EMBL/GenBank/DDBJ whole genome shotgun (WGS) entry which is preliminary data.</text>
</comment>
<proteinExistence type="predicted"/>